<feature type="domain" description="Nephrocystin 3-like N-terminal" evidence="7">
    <location>
        <begin position="363"/>
        <end position="524"/>
    </location>
</feature>
<dbReference type="SUPFAM" id="SSF52540">
    <property type="entry name" value="P-loop containing nucleoside triphosphate hydrolases"/>
    <property type="match status" value="1"/>
</dbReference>
<dbReference type="InterPro" id="IPR031359">
    <property type="entry name" value="NACHT_N"/>
</dbReference>
<dbReference type="Gene3D" id="1.25.40.20">
    <property type="entry name" value="Ankyrin repeat-containing domain"/>
    <property type="match status" value="2"/>
</dbReference>
<keyword evidence="9" id="KW-1185">Reference proteome</keyword>
<feature type="domain" description="GPI inositol-deacylase winged helix" evidence="6">
    <location>
        <begin position="632"/>
        <end position="721"/>
    </location>
</feature>
<dbReference type="InParanoid" id="F0XQS9"/>
<feature type="region of interest" description="Disordered" evidence="4">
    <location>
        <begin position="35"/>
        <end position="76"/>
    </location>
</feature>
<dbReference type="Pfam" id="PF17100">
    <property type="entry name" value="NACHT_N"/>
    <property type="match status" value="1"/>
</dbReference>
<dbReference type="HOGENOM" id="CLU_000288_34_7_1"/>
<dbReference type="GeneID" id="25974462"/>
<feature type="repeat" description="ANK" evidence="2">
    <location>
        <begin position="902"/>
        <end position="926"/>
    </location>
</feature>
<dbReference type="InterPro" id="IPR036770">
    <property type="entry name" value="Ankyrin_rpt-contain_sf"/>
</dbReference>
<evidence type="ECO:0000313" key="9">
    <source>
        <dbReference type="Proteomes" id="UP000007796"/>
    </source>
</evidence>
<reference evidence="8 9" key="1">
    <citation type="journal article" date="2011" name="Proc. Natl. Acad. Sci. U.S.A.">
        <title>Genome and transcriptome analyses of the mountain pine beetle-fungal symbiont Grosmannia clavigera, a lodgepole pine pathogen.</title>
        <authorList>
            <person name="DiGuistini S."/>
            <person name="Wang Y."/>
            <person name="Liao N.Y."/>
            <person name="Taylor G."/>
            <person name="Tanguay P."/>
            <person name="Feau N."/>
            <person name="Henrissat B."/>
            <person name="Chan S.K."/>
            <person name="Hesse-Orce U."/>
            <person name="Alamouti S.M."/>
            <person name="Tsui C.K.M."/>
            <person name="Docking R.T."/>
            <person name="Levasseur A."/>
            <person name="Haridas S."/>
            <person name="Robertson G."/>
            <person name="Birol I."/>
            <person name="Holt R.A."/>
            <person name="Marra M.A."/>
            <person name="Hamelin R.C."/>
            <person name="Hirst M."/>
            <person name="Jones S.J.M."/>
            <person name="Bohlmann J."/>
            <person name="Breuil C."/>
        </authorList>
    </citation>
    <scope>NUCLEOTIDE SEQUENCE [LARGE SCALE GENOMIC DNA]</scope>
    <source>
        <strain evidence="9">kw1407 / UAMH 11150</strain>
    </source>
</reference>
<feature type="repeat" description="ANK" evidence="2">
    <location>
        <begin position="1004"/>
        <end position="1028"/>
    </location>
</feature>
<keyword evidence="1" id="KW-0677">Repeat</keyword>
<proteinExistence type="predicted"/>
<dbReference type="PANTHER" id="PTHR10039">
    <property type="entry name" value="AMELOGENIN"/>
    <property type="match status" value="1"/>
</dbReference>
<dbReference type="Pfam" id="PF24883">
    <property type="entry name" value="NPHP3_N"/>
    <property type="match status" value="1"/>
</dbReference>
<evidence type="ECO:0000259" key="7">
    <source>
        <dbReference type="Pfam" id="PF24883"/>
    </source>
</evidence>
<feature type="compositionally biased region" description="Polar residues" evidence="4">
    <location>
        <begin position="46"/>
        <end position="57"/>
    </location>
</feature>
<dbReference type="InterPro" id="IPR056884">
    <property type="entry name" value="NPHP3-like_N"/>
</dbReference>
<evidence type="ECO:0000313" key="8">
    <source>
        <dbReference type="EMBL" id="EFW99839.1"/>
    </source>
</evidence>
<feature type="domain" description="NWD NACHT-NTPase N-terminal" evidence="5">
    <location>
        <begin position="78"/>
        <end position="292"/>
    </location>
</feature>
<keyword evidence="2" id="KW-0040">ANK repeat</keyword>
<dbReference type="SMART" id="SM00248">
    <property type="entry name" value="ANK"/>
    <property type="match status" value="5"/>
</dbReference>
<evidence type="ECO:0000259" key="6">
    <source>
        <dbReference type="Pfam" id="PF22939"/>
    </source>
</evidence>
<dbReference type="PROSITE" id="PS50297">
    <property type="entry name" value="ANK_REP_REGION"/>
    <property type="match status" value="4"/>
</dbReference>
<dbReference type="EMBL" id="GL629807">
    <property type="protein sequence ID" value="EFW99839.1"/>
    <property type="molecule type" value="Genomic_DNA"/>
</dbReference>
<keyword evidence="3" id="KW-0175">Coiled coil</keyword>
<dbReference type="InterPro" id="IPR027417">
    <property type="entry name" value="P-loop_NTPase"/>
</dbReference>
<dbReference type="InterPro" id="IPR054471">
    <property type="entry name" value="GPIID_WHD"/>
</dbReference>
<dbReference type="SUPFAM" id="SSF48403">
    <property type="entry name" value="Ankyrin repeat"/>
    <property type="match status" value="1"/>
</dbReference>
<dbReference type="RefSeq" id="XP_014169254.1">
    <property type="nucleotide sequence ID" value="XM_014313779.1"/>
</dbReference>
<evidence type="ECO:0000256" key="3">
    <source>
        <dbReference type="SAM" id="Coils"/>
    </source>
</evidence>
<dbReference type="OrthoDB" id="163438at2759"/>
<dbReference type="Gene3D" id="3.40.50.300">
    <property type="entry name" value="P-loop containing nucleotide triphosphate hydrolases"/>
    <property type="match status" value="1"/>
</dbReference>
<evidence type="ECO:0000259" key="5">
    <source>
        <dbReference type="Pfam" id="PF17100"/>
    </source>
</evidence>
<evidence type="ECO:0000256" key="2">
    <source>
        <dbReference type="PROSITE-ProRule" id="PRU00023"/>
    </source>
</evidence>
<dbReference type="AlphaFoldDB" id="F0XQS9"/>
<evidence type="ECO:0000256" key="1">
    <source>
        <dbReference type="ARBA" id="ARBA00022737"/>
    </source>
</evidence>
<dbReference type="eggNOG" id="KOG0504">
    <property type="taxonomic scope" value="Eukaryota"/>
</dbReference>
<protein>
    <submittedName>
        <fullName evidence="8">Ankyrin repeat-containing protein</fullName>
    </submittedName>
</protein>
<dbReference type="Pfam" id="PF22939">
    <property type="entry name" value="WHD_GPIID"/>
    <property type="match status" value="1"/>
</dbReference>
<dbReference type="Proteomes" id="UP000007796">
    <property type="component" value="Unassembled WGS sequence"/>
</dbReference>
<dbReference type="InterPro" id="IPR002110">
    <property type="entry name" value="Ankyrin_rpt"/>
</dbReference>
<gene>
    <name evidence="8" type="ORF">CMQ_157</name>
</gene>
<dbReference type="PROSITE" id="PS50088">
    <property type="entry name" value="ANK_REPEAT"/>
    <property type="match status" value="4"/>
</dbReference>
<dbReference type="Pfam" id="PF12796">
    <property type="entry name" value="Ank_2"/>
    <property type="match status" value="2"/>
</dbReference>
<accession>F0XQS9</accession>
<feature type="repeat" description="ANK" evidence="2">
    <location>
        <begin position="1038"/>
        <end position="1064"/>
    </location>
</feature>
<feature type="repeat" description="ANK" evidence="2">
    <location>
        <begin position="970"/>
        <end position="994"/>
    </location>
</feature>
<feature type="compositionally biased region" description="Basic and acidic residues" evidence="4">
    <location>
        <begin position="67"/>
        <end position="76"/>
    </location>
</feature>
<evidence type="ECO:0000256" key="4">
    <source>
        <dbReference type="SAM" id="MobiDB-lite"/>
    </source>
</evidence>
<dbReference type="STRING" id="655863.F0XQS9"/>
<feature type="coiled-coil region" evidence="3">
    <location>
        <begin position="310"/>
        <end position="346"/>
    </location>
</feature>
<organism evidence="9">
    <name type="scientific">Grosmannia clavigera (strain kw1407 / UAMH 11150)</name>
    <name type="common">Blue stain fungus</name>
    <name type="synonym">Graphiocladiella clavigera</name>
    <dbReference type="NCBI Taxonomy" id="655863"/>
    <lineage>
        <taxon>Eukaryota</taxon>
        <taxon>Fungi</taxon>
        <taxon>Dikarya</taxon>
        <taxon>Ascomycota</taxon>
        <taxon>Pezizomycotina</taxon>
        <taxon>Sordariomycetes</taxon>
        <taxon>Sordariomycetidae</taxon>
        <taxon>Ophiostomatales</taxon>
        <taxon>Ophiostomataceae</taxon>
        <taxon>Leptographium</taxon>
    </lineage>
</organism>
<sequence>MGTHDSLIQPDAPKSYRQKVRGRISKRLISLKGTLKNTIDVEPTPGSASHVSENISDNGEEDQPNADTDRQDPDTEHDMWAKAEQKLRKDDKKRYNLEKYDRILEAHFGAKLEPIGTQSRRNQFYEFLTSEVEDLHRARTEDNTKWRKCKRKAKQYFETAAKVVVASKDIIAPATNACLPAGVACTGVVVILSFCLKAIEQRQVLFESLDYVSGSIYRIAEYEALCRNNSVVRNEETDAALTDACCNIIEFQAQVLCFLQTSPLASAIRNTFEWDGWSKMLSGMTAAETRVKACAEREQMNNVVKIYSKVSEIAEIANELKQQKRAQEAEARSNKANDLLQLLYRNTCIYEESKQRNRERILGTCDWFTNHDLFKNWDLETISGTASILYVTADPGCGKSVLSRYLIDKILPDDKRTVCYFFFKDDFEQQKTANSALCTLLHQIFDNNHHLLTPGVLDTYGARGETLVESFVDLWKLFIDAASHQETVCVLDALDECQESDMKRLVEAVTGAQVPGLKFLLTSRPYAYIRRAFSSRRLSFIHLQGDREDTANEIAEEIKLVVDNRVDTTANAFGLTPDEHRLMREQVTSVPNRTYLWISLVFDGLMNGSDITKKDIVNLAKQLPRGIYAAYEKILRKSQDREKSKRLLHLILGAERPLTLSEVSVALEFDGQQTWEDVKDCIIPKERVQDTLRNLCGLFVAIVDDRVYLLHQTAREFLLCNFPTEKKKEIEFSGFPQSYDNGLARFIAGYLSLFLTFVLGIAQPLFHQMWLFMTNSWQNSMHLSKSNEILATTCIACLQIKSADEQNISMFEYAAKYWPTHYRQSGEKFRVRMGKATRDLCLQAESVTGWTEIYRRNGNIPDDPLCLASYLGIDGAVKVYLDEDISTTAGTDSINNSKDTKYGQTPLSWAAENGHETVVRLLIATGYAQINSRDVCGRTPLFWAAENGYEAVVRLLLATRQAEIDPEDIEGRTPLLWASLNGHEATVELLLATGQAKINFRDKKGRTPLIWAAQNGHEAVVRLLLATGQAEIDWKDSSGRTPLSWAVKNGHEAVINLIKANGGT</sequence>
<feature type="region of interest" description="Disordered" evidence="4">
    <location>
        <begin position="1"/>
        <end position="23"/>
    </location>
</feature>
<name>F0XQS9_GROCL</name>